<keyword evidence="10" id="KW-1185">Reference proteome</keyword>
<feature type="transmembrane region" description="Helical" evidence="7">
    <location>
        <begin position="87"/>
        <end position="110"/>
    </location>
</feature>
<feature type="domain" description="Histidine kinase" evidence="8">
    <location>
        <begin position="228"/>
        <end position="459"/>
    </location>
</feature>
<dbReference type="InterPro" id="IPR036097">
    <property type="entry name" value="HisK_dim/P_sf"/>
</dbReference>
<dbReference type="OrthoDB" id="7358024at2"/>
<dbReference type="EC" id="2.7.13.3" evidence="2"/>
<reference evidence="9 10" key="1">
    <citation type="submission" date="2019-03" db="EMBL/GenBank/DDBJ databases">
        <title>Genomic Encyclopedia of Type Strains, Phase III (KMG-III): the genomes of soil and plant-associated and newly described type strains.</title>
        <authorList>
            <person name="Whitman W."/>
        </authorList>
    </citation>
    <scope>NUCLEOTIDE SEQUENCE [LARGE SCALE GENOMIC DNA]</scope>
    <source>
        <strain evidence="9 10">CGMCC 1.7660</strain>
    </source>
</reference>
<dbReference type="Gene3D" id="3.30.565.10">
    <property type="entry name" value="Histidine kinase-like ATPase, C-terminal domain"/>
    <property type="match status" value="1"/>
</dbReference>
<evidence type="ECO:0000256" key="2">
    <source>
        <dbReference type="ARBA" id="ARBA00012438"/>
    </source>
</evidence>
<dbReference type="EMBL" id="SNYW01000006">
    <property type="protein sequence ID" value="TDQ84501.1"/>
    <property type="molecule type" value="Genomic_DNA"/>
</dbReference>
<organism evidence="9 10">
    <name type="scientific">Dongia mobilis</name>
    <dbReference type="NCBI Taxonomy" id="578943"/>
    <lineage>
        <taxon>Bacteria</taxon>
        <taxon>Pseudomonadati</taxon>
        <taxon>Pseudomonadota</taxon>
        <taxon>Alphaproteobacteria</taxon>
        <taxon>Rhodospirillales</taxon>
        <taxon>Dongiaceae</taxon>
        <taxon>Dongia</taxon>
    </lineage>
</organism>
<dbReference type="AlphaFoldDB" id="A0A4V3DF35"/>
<dbReference type="PROSITE" id="PS50109">
    <property type="entry name" value="HIS_KIN"/>
    <property type="match status" value="1"/>
</dbReference>
<feature type="transmembrane region" description="Helical" evidence="7">
    <location>
        <begin position="116"/>
        <end position="133"/>
    </location>
</feature>
<keyword evidence="7" id="KW-1133">Transmembrane helix</keyword>
<sequence>MAPAVMAKVNREEIEAELISGLYKRTRPLLIANIGAMLLLSLSLWRSADHAYVLLWAGTLFCWTMLRFALAKLYLSRPRSVGEAKHWVYAFAVGSGVAGMLWGSSVLLITAMGPDYGRLVIAFMMAALSASAIAGYTNSLVAFGAFTLPALAPFGYHLIWFDGEPSWLIGAFVLFWGLLLWSMARHLNDGFKENVALLLGNQNLIRHLSAAKERAELANLAKSRFLGNMSHELRTPLNAVIGYSEMMKLQILGPIDNPQYAEYVGHIHDRGRHLLHFVTQVFDLSQLEAGDIDLAADRIDVTKLVVEAVEEAIPAAIAEGIIVNAEVATDLPQLVGDHGKLRQVLRNLLGNAIKFTTDENRVTVGAEKLPDGRLAIAVSDGGIGMSPAEIEQATIPFHRLESQDHMKRDTPLRNDTGQTATGLGLPISRLLVELHGGELKIESRPGTGTTVTVLLPPERLASPPRPSPESNTEAASALAARLAPGAAE</sequence>
<dbReference type="GO" id="GO:0000155">
    <property type="term" value="F:phosphorelay sensor kinase activity"/>
    <property type="evidence" value="ECO:0007669"/>
    <property type="project" value="InterPro"/>
</dbReference>
<dbReference type="GO" id="GO:0009927">
    <property type="term" value="F:histidine phosphotransfer kinase activity"/>
    <property type="evidence" value="ECO:0007669"/>
    <property type="project" value="TreeGrafter"/>
</dbReference>
<dbReference type="PRINTS" id="PR00344">
    <property type="entry name" value="BCTRLSENSOR"/>
</dbReference>
<dbReference type="Pfam" id="PF02518">
    <property type="entry name" value="HATPase_c"/>
    <property type="match status" value="1"/>
</dbReference>
<evidence type="ECO:0000259" key="8">
    <source>
        <dbReference type="PROSITE" id="PS50109"/>
    </source>
</evidence>
<feature type="transmembrane region" description="Helical" evidence="7">
    <location>
        <begin position="54"/>
        <end position="75"/>
    </location>
</feature>
<dbReference type="InterPro" id="IPR036890">
    <property type="entry name" value="HATPase_C_sf"/>
</dbReference>
<proteinExistence type="predicted"/>
<dbReference type="PANTHER" id="PTHR43047:SF72">
    <property type="entry name" value="OSMOSENSING HISTIDINE PROTEIN KINASE SLN1"/>
    <property type="match status" value="1"/>
</dbReference>
<dbReference type="Proteomes" id="UP000295783">
    <property type="component" value="Unassembled WGS sequence"/>
</dbReference>
<accession>A0A4V3DF35</accession>
<comment type="catalytic activity">
    <reaction evidence="1">
        <text>ATP + protein L-histidine = ADP + protein N-phospho-L-histidine.</text>
        <dbReference type="EC" id="2.7.13.3"/>
    </reaction>
</comment>
<keyword evidence="7" id="KW-0472">Membrane</keyword>
<dbReference type="SUPFAM" id="SSF47384">
    <property type="entry name" value="Homodimeric domain of signal transducing histidine kinase"/>
    <property type="match status" value="1"/>
</dbReference>
<dbReference type="SUPFAM" id="SSF55874">
    <property type="entry name" value="ATPase domain of HSP90 chaperone/DNA topoisomerase II/histidine kinase"/>
    <property type="match status" value="1"/>
</dbReference>
<comment type="caution">
    <text evidence="9">The sequence shown here is derived from an EMBL/GenBank/DDBJ whole genome shotgun (WGS) entry which is preliminary data.</text>
</comment>
<evidence type="ECO:0000313" key="10">
    <source>
        <dbReference type="Proteomes" id="UP000295783"/>
    </source>
</evidence>
<feature type="region of interest" description="Disordered" evidence="6">
    <location>
        <begin position="455"/>
        <end position="488"/>
    </location>
</feature>
<keyword evidence="4" id="KW-0808">Transferase</keyword>
<dbReference type="SMART" id="SM00387">
    <property type="entry name" value="HATPase_c"/>
    <property type="match status" value="1"/>
</dbReference>
<gene>
    <name evidence="9" type="ORF">A8950_1058</name>
</gene>
<evidence type="ECO:0000256" key="3">
    <source>
        <dbReference type="ARBA" id="ARBA00022553"/>
    </source>
</evidence>
<evidence type="ECO:0000313" key="9">
    <source>
        <dbReference type="EMBL" id="TDQ84501.1"/>
    </source>
</evidence>
<dbReference type="InterPro" id="IPR004358">
    <property type="entry name" value="Sig_transdc_His_kin-like_C"/>
</dbReference>
<evidence type="ECO:0000256" key="4">
    <source>
        <dbReference type="ARBA" id="ARBA00022679"/>
    </source>
</evidence>
<evidence type="ECO:0000256" key="1">
    <source>
        <dbReference type="ARBA" id="ARBA00000085"/>
    </source>
</evidence>
<dbReference type="CDD" id="cd00082">
    <property type="entry name" value="HisKA"/>
    <property type="match status" value="1"/>
</dbReference>
<dbReference type="Pfam" id="PF00512">
    <property type="entry name" value="HisKA"/>
    <property type="match status" value="1"/>
</dbReference>
<feature type="transmembrane region" description="Helical" evidence="7">
    <location>
        <begin position="166"/>
        <end position="184"/>
    </location>
</feature>
<feature type="transmembrane region" description="Helical" evidence="7">
    <location>
        <begin position="140"/>
        <end position="160"/>
    </location>
</feature>
<dbReference type="Gene3D" id="1.10.287.130">
    <property type="match status" value="1"/>
</dbReference>
<dbReference type="PANTHER" id="PTHR43047">
    <property type="entry name" value="TWO-COMPONENT HISTIDINE PROTEIN KINASE"/>
    <property type="match status" value="1"/>
</dbReference>
<dbReference type="GO" id="GO:0005886">
    <property type="term" value="C:plasma membrane"/>
    <property type="evidence" value="ECO:0007669"/>
    <property type="project" value="TreeGrafter"/>
</dbReference>
<evidence type="ECO:0000256" key="6">
    <source>
        <dbReference type="SAM" id="MobiDB-lite"/>
    </source>
</evidence>
<keyword evidence="3" id="KW-0597">Phosphoprotein</keyword>
<dbReference type="SMART" id="SM00388">
    <property type="entry name" value="HisKA"/>
    <property type="match status" value="1"/>
</dbReference>
<keyword evidence="7" id="KW-0812">Transmembrane</keyword>
<keyword evidence="5 9" id="KW-0418">Kinase</keyword>
<dbReference type="RefSeq" id="WP_133612522.1">
    <property type="nucleotide sequence ID" value="NZ_SNYW01000006.1"/>
</dbReference>
<dbReference type="InterPro" id="IPR005467">
    <property type="entry name" value="His_kinase_dom"/>
</dbReference>
<evidence type="ECO:0000256" key="7">
    <source>
        <dbReference type="SAM" id="Phobius"/>
    </source>
</evidence>
<dbReference type="InterPro" id="IPR003594">
    <property type="entry name" value="HATPase_dom"/>
</dbReference>
<evidence type="ECO:0000256" key="5">
    <source>
        <dbReference type="ARBA" id="ARBA00022777"/>
    </source>
</evidence>
<protein>
    <recommendedName>
        <fullName evidence="2">histidine kinase</fullName>
        <ecNumber evidence="2">2.7.13.3</ecNumber>
    </recommendedName>
</protein>
<feature type="compositionally biased region" description="Low complexity" evidence="6">
    <location>
        <begin position="474"/>
        <end position="488"/>
    </location>
</feature>
<dbReference type="InterPro" id="IPR003661">
    <property type="entry name" value="HisK_dim/P_dom"/>
</dbReference>
<feature type="transmembrane region" description="Helical" evidence="7">
    <location>
        <begin position="29"/>
        <end position="48"/>
    </location>
</feature>
<name>A0A4V3DF35_9PROT</name>